<name>A0A4P2QGN2_SORCE</name>
<dbReference type="RefSeq" id="WP_129573247.1">
    <property type="nucleotide sequence ID" value="NZ_CP012672.1"/>
</dbReference>
<sequence>MNTQTVRDEYRPRQRRWSAAELLDRLTLREIELSSEQREEFEPSFWNFLCSEDDSRHFYRQAQARRGRYSDALFSFLEVWREDEANHAAGFKKIYQALYGQSSEAIDARLAARRVDFSRIEEFLGDEFTLCLVLAYDELATTHAYHRDFAFYESLGPDELKTWIRLVTSDEALHHANLLRLIGHQHRHRIPEARRALDRILEIDLRGGDYEATFVLDHSGAGFNLSPEELSSLCAQAIVKKLERIHGGVPTAQELM</sequence>
<dbReference type="AlphaFoldDB" id="A0A4P2QGN2"/>
<evidence type="ECO:0000313" key="2">
    <source>
        <dbReference type="Proteomes" id="UP000295497"/>
    </source>
</evidence>
<dbReference type="InterPro" id="IPR009078">
    <property type="entry name" value="Ferritin-like_SF"/>
</dbReference>
<organism evidence="1 2">
    <name type="scientific">Sorangium cellulosum</name>
    <name type="common">Polyangium cellulosum</name>
    <dbReference type="NCBI Taxonomy" id="56"/>
    <lineage>
        <taxon>Bacteria</taxon>
        <taxon>Pseudomonadati</taxon>
        <taxon>Myxococcota</taxon>
        <taxon>Polyangia</taxon>
        <taxon>Polyangiales</taxon>
        <taxon>Polyangiaceae</taxon>
        <taxon>Sorangium</taxon>
    </lineage>
</organism>
<gene>
    <name evidence="1" type="ORF">SOCE836_010940</name>
</gene>
<reference evidence="1 2" key="1">
    <citation type="submission" date="2015-09" db="EMBL/GenBank/DDBJ databases">
        <title>Sorangium comparison.</title>
        <authorList>
            <person name="Zaburannyi N."/>
            <person name="Bunk B."/>
            <person name="Overmann J."/>
            <person name="Mueller R."/>
        </authorList>
    </citation>
    <scope>NUCLEOTIDE SEQUENCE [LARGE SCALE GENOMIC DNA]</scope>
    <source>
        <strain evidence="1 2">So ce836</strain>
    </source>
</reference>
<accession>A0A4P2QGN2</accession>
<protein>
    <recommendedName>
        <fullName evidence="3">Ferritin</fullName>
    </recommendedName>
</protein>
<dbReference type="SUPFAM" id="SSF47240">
    <property type="entry name" value="Ferritin-like"/>
    <property type="match status" value="1"/>
</dbReference>
<proteinExistence type="predicted"/>
<evidence type="ECO:0008006" key="3">
    <source>
        <dbReference type="Google" id="ProtNLM"/>
    </source>
</evidence>
<dbReference type="EMBL" id="CP012672">
    <property type="protein sequence ID" value="AUX29009.1"/>
    <property type="molecule type" value="Genomic_DNA"/>
</dbReference>
<evidence type="ECO:0000313" key="1">
    <source>
        <dbReference type="EMBL" id="AUX29009.1"/>
    </source>
</evidence>
<dbReference type="Proteomes" id="UP000295497">
    <property type="component" value="Chromosome"/>
</dbReference>